<dbReference type="STRING" id="366602.Caul_4767"/>
<organism evidence="1">
    <name type="scientific">Caulobacter sp. (strain K31)</name>
    <dbReference type="NCBI Taxonomy" id="366602"/>
    <lineage>
        <taxon>Bacteria</taxon>
        <taxon>Pseudomonadati</taxon>
        <taxon>Pseudomonadota</taxon>
        <taxon>Alphaproteobacteria</taxon>
        <taxon>Caulobacterales</taxon>
        <taxon>Caulobacteraceae</taxon>
        <taxon>Caulobacter</taxon>
    </lineage>
</organism>
<dbReference type="KEGG" id="cak:Caul_4767"/>
<sequence>MTKGMIEQLRDAWRDKQLIRLYRPFEETYVRGYILDVQPELFLLGLVSDRLWFDGFECFRTDEVDELVLDPYADFTQAALAARGEVRPELALALTNIAALLTSAAERFPLVTIHKEREQPDACWVGKVISVEGGIVWMLEIGPDAQWDAAPSAHKLGEITRVNFGGDYEDALALIGGTPPARTIQSRVPLRLVSDKA</sequence>
<protein>
    <submittedName>
        <fullName evidence="1">Uncharacterized protein</fullName>
    </submittedName>
</protein>
<evidence type="ECO:0000313" key="1">
    <source>
        <dbReference type="EMBL" id="ABZ73887.1"/>
    </source>
</evidence>
<dbReference type="AlphaFoldDB" id="B0T403"/>
<name>B0T403_CAUSK</name>
<proteinExistence type="predicted"/>
<dbReference type="OrthoDB" id="7190385at2"/>
<gene>
    <name evidence="1" type="ordered locus">Caul_4767</name>
</gene>
<dbReference type="HOGENOM" id="CLU_1370788_0_0_5"/>
<dbReference type="EMBL" id="CP000927">
    <property type="protein sequence ID" value="ABZ73887.1"/>
    <property type="molecule type" value="Genomic_DNA"/>
</dbReference>
<accession>B0T403</accession>
<dbReference type="eggNOG" id="ENOG50337AD">
    <property type="taxonomic scope" value="Bacteria"/>
</dbReference>
<reference evidence="1" key="1">
    <citation type="submission" date="2008-01" db="EMBL/GenBank/DDBJ databases">
        <title>Complete sequence of chromosome of Caulobacter sp. K31.</title>
        <authorList>
            <consortium name="US DOE Joint Genome Institute"/>
            <person name="Copeland A."/>
            <person name="Lucas S."/>
            <person name="Lapidus A."/>
            <person name="Barry K."/>
            <person name="Glavina del Rio T."/>
            <person name="Dalin E."/>
            <person name="Tice H."/>
            <person name="Pitluck S."/>
            <person name="Bruce D."/>
            <person name="Goodwin L."/>
            <person name="Thompson L.S."/>
            <person name="Brettin T."/>
            <person name="Detter J.C."/>
            <person name="Han C."/>
            <person name="Schmutz J."/>
            <person name="Larimer F."/>
            <person name="Land M."/>
            <person name="Hauser L."/>
            <person name="Kyrpides N."/>
            <person name="Kim E."/>
            <person name="Stephens C."/>
            <person name="Richardson P."/>
        </authorList>
    </citation>
    <scope>NUCLEOTIDE SEQUENCE [LARGE SCALE GENOMIC DNA]</scope>
    <source>
        <strain evidence="1">K31</strain>
    </source>
</reference>